<dbReference type="InterPro" id="IPR019127">
    <property type="entry name" value="Exosortase"/>
</dbReference>
<dbReference type="AlphaFoldDB" id="A0A444MAL9"/>
<dbReference type="Pfam" id="PF02517">
    <property type="entry name" value="Rce1-like"/>
    <property type="match status" value="1"/>
</dbReference>
<comment type="subcellular location">
    <subcellularLocation>
        <location evidence="1">Cell membrane</location>
        <topology evidence="1">Multi-pass membrane protein</topology>
    </subcellularLocation>
</comment>
<reference evidence="10 11" key="1">
    <citation type="journal article" date="2015" name="Int. J. Syst. Evol. Microbiol.">
        <title>Gemmobacter intermedius sp. nov., isolated from a white stork (Ciconia ciconia).</title>
        <authorList>
            <person name="Kampfer P."/>
            <person name="Jerzak L."/>
            <person name="Wilharm G."/>
            <person name="Golke J."/>
            <person name="Busse H.J."/>
            <person name="Glaeser S.P."/>
        </authorList>
    </citation>
    <scope>NUCLEOTIDE SEQUENCE [LARGE SCALE GENOMIC DNA]</scope>
    <source>
        <strain evidence="10 11">119/4</strain>
    </source>
</reference>
<evidence type="ECO:0000256" key="7">
    <source>
        <dbReference type="ARBA" id="ARBA00023136"/>
    </source>
</evidence>
<feature type="transmembrane region" description="Helical" evidence="8">
    <location>
        <begin position="485"/>
        <end position="502"/>
    </location>
</feature>
<evidence type="ECO:0000256" key="3">
    <source>
        <dbReference type="ARBA" id="ARBA00022670"/>
    </source>
</evidence>
<feature type="transmembrane region" description="Helical" evidence="8">
    <location>
        <begin position="114"/>
        <end position="134"/>
    </location>
</feature>
<feature type="transmembrane region" description="Helical" evidence="8">
    <location>
        <begin position="146"/>
        <end position="164"/>
    </location>
</feature>
<comment type="caution">
    <text evidence="10">The sequence shown here is derived from an EMBL/GenBank/DDBJ whole genome shotgun (WGS) entry which is preliminary data.</text>
</comment>
<protein>
    <submittedName>
        <fullName evidence="10">Exosortase E/protease, VPEID-CTERM system</fullName>
        <ecNumber evidence="10">3.4.22.-</ecNumber>
    </submittedName>
</protein>
<organism evidence="10 11">
    <name type="scientific">Falsigemmobacter intermedius</name>
    <dbReference type="NCBI Taxonomy" id="1553448"/>
    <lineage>
        <taxon>Bacteria</taxon>
        <taxon>Pseudomonadati</taxon>
        <taxon>Pseudomonadota</taxon>
        <taxon>Alphaproteobacteria</taxon>
        <taxon>Rhodobacterales</taxon>
        <taxon>Paracoccaceae</taxon>
        <taxon>Falsigemmobacter</taxon>
    </lineage>
</organism>
<dbReference type="InterPro" id="IPR026420">
    <property type="entry name" value="Exo_VPEID"/>
</dbReference>
<evidence type="ECO:0000256" key="5">
    <source>
        <dbReference type="ARBA" id="ARBA00022801"/>
    </source>
</evidence>
<dbReference type="OrthoDB" id="8451928at2"/>
<dbReference type="InterPro" id="IPR026392">
    <property type="entry name" value="Exo/Archaeosortase_dom"/>
</dbReference>
<keyword evidence="7 8" id="KW-0472">Membrane</keyword>
<feature type="transmembrane region" description="Helical" evidence="8">
    <location>
        <begin position="90"/>
        <end position="108"/>
    </location>
</feature>
<feature type="transmembrane region" description="Helical" evidence="8">
    <location>
        <begin position="425"/>
        <end position="447"/>
    </location>
</feature>
<dbReference type="GO" id="GO:0005886">
    <property type="term" value="C:plasma membrane"/>
    <property type="evidence" value="ECO:0007669"/>
    <property type="project" value="UniProtKB-SubCell"/>
</dbReference>
<evidence type="ECO:0000256" key="1">
    <source>
        <dbReference type="ARBA" id="ARBA00004651"/>
    </source>
</evidence>
<accession>A0A444MAL9</accession>
<sequence length="532" mass="57987">MNRRPALRRMAKLIAFFLFEIIIVAVLWQGLANFECQLTGAQGFCFFLRSLPARALALLAVWGVILLARPGILTRYFEFASDPPDRRAKWMHFAGVALLLLPLFIGLGQDLSPWFRALAAVWLTGALLASLGGLRWIAPARAWSAALRPVLPALVLISIPAFFAPEITQVFQKLWTGDATLTLVTFYLVSGLLQIVNGTVLSDPSSLVIGAGEFFVRIAPECSGVEGLALVGGFLLLYAALFRHQIRPLPYWLIVVPLALLASFVLNILRIAGLVLIGINGNPHLAVEGFHSYAGWLFFTLLALLLIWAAQSLPWLRKNPLPRERGEGMRSDWLAARMLPFIAFMVISALVMAAFPHPELGYPLKALVMAGALLFFLPALRRHDWHPALLPIFAGLVVGLGWWLGNTRDEAAGETLLAQLTLLPAPILGLWVLCRAAGTTLLVPVIEELFFRGYLQSRLSLPGPAGAVIGLMATSLLFGLLHGRILAGFLSGLVFGALMLWRGRIADPVWAHIAANGLIAVIALITRDVGLI</sequence>
<dbReference type="GO" id="GO:0080120">
    <property type="term" value="P:CAAX-box protein maturation"/>
    <property type="evidence" value="ECO:0007669"/>
    <property type="project" value="UniProtKB-ARBA"/>
</dbReference>
<feature type="transmembrane region" description="Helical" evidence="8">
    <location>
        <begin position="334"/>
        <end position="355"/>
    </location>
</feature>
<feature type="transmembrane region" description="Helical" evidence="8">
    <location>
        <begin position="509"/>
        <end position="526"/>
    </location>
</feature>
<feature type="transmembrane region" description="Helical" evidence="8">
    <location>
        <begin position="249"/>
        <end position="273"/>
    </location>
</feature>
<keyword evidence="5 10" id="KW-0378">Hydrolase</keyword>
<feature type="transmembrane region" description="Helical" evidence="8">
    <location>
        <begin position="51"/>
        <end position="69"/>
    </location>
</feature>
<feature type="transmembrane region" description="Helical" evidence="8">
    <location>
        <begin position="361"/>
        <end position="380"/>
    </location>
</feature>
<evidence type="ECO:0000256" key="6">
    <source>
        <dbReference type="ARBA" id="ARBA00022989"/>
    </source>
</evidence>
<dbReference type="InterPro" id="IPR003675">
    <property type="entry name" value="Rce1/LyrA-like_dom"/>
</dbReference>
<dbReference type="EC" id="3.4.22.-" evidence="10"/>
<keyword evidence="2" id="KW-1003">Cell membrane</keyword>
<dbReference type="NCBIfam" id="TIGR04178">
    <property type="entry name" value="exo_archaeo"/>
    <property type="match status" value="1"/>
</dbReference>
<dbReference type="RefSeq" id="WP_128489466.1">
    <property type="nucleotide sequence ID" value="NZ_JBHLXB010000004.1"/>
</dbReference>
<dbReference type="GO" id="GO:0004175">
    <property type="term" value="F:endopeptidase activity"/>
    <property type="evidence" value="ECO:0007669"/>
    <property type="project" value="UniProtKB-ARBA"/>
</dbReference>
<feature type="transmembrane region" description="Helical" evidence="8">
    <location>
        <begin position="387"/>
        <end position="405"/>
    </location>
</feature>
<keyword evidence="3 10" id="KW-0645">Protease</keyword>
<dbReference type="Proteomes" id="UP000287168">
    <property type="component" value="Unassembled WGS sequence"/>
</dbReference>
<dbReference type="Pfam" id="PF09721">
    <property type="entry name" value="Exosortase_EpsH"/>
    <property type="match status" value="1"/>
</dbReference>
<evidence type="ECO:0000313" key="11">
    <source>
        <dbReference type="Proteomes" id="UP000287168"/>
    </source>
</evidence>
<feature type="transmembrane region" description="Helical" evidence="8">
    <location>
        <begin position="293"/>
        <end position="313"/>
    </location>
</feature>
<evidence type="ECO:0000256" key="8">
    <source>
        <dbReference type="SAM" id="Phobius"/>
    </source>
</evidence>
<keyword evidence="11" id="KW-1185">Reference proteome</keyword>
<feature type="transmembrane region" description="Helical" evidence="8">
    <location>
        <begin position="459"/>
        <end position="479"/>
    </location>
</feature>
<dbReference type="EMBL" id="SBLC01000015">
    <property type="protein sequence ID" value="RWY40506.1"/>
    <property type="molecule type" value="Genomic_DNA"/>
</dbReference>
<gene>
    <name evidence="10" type="primary">xrtE</name>
    <name evidence="10" type="ORF">EP867_11860</name>
</gene>
<proteinExistence type="predicted"/>
<dbReference type="InterPro" id="IPR014346">
    <property type="entry name" value="Prenyl_protease-related"/>
</dbReference>
<keyword evidence="4 8" id="KW-0812">Transmembrane</keyword>
<evidence type="ECO:0000313" key="10">
    <source>
        <dbReference type="EMBL" id="RWY40506.1"/>
    </source>
</evidence>
<name>A0A444MAL9_9RHOB</name>
<evidence type="ECO:0000256" key="2">
    <source>
        <dbReference type="ARBA" id="ARBA00022475"/>
    </source>
</evidence>
<keyword evidence="6 8" id="KW-1133">Transmembrane helix</keyword>
<dbReference type="NCBIfam" id="TIGR04162">
    <property type="entry name" value="exo_VPEID"/>
    <property type="match status" value="1"/>
</dbReference>
<evidence type="ECO:0000259" key="9">
    <source>
        <dbReference type="Pfam" id="PF02517"/>
    </source>
</evidence>
<evidence type="ECO:0000256" key="4">
    <source>
        <dbReference type="ARBA" id="ARBA00022692"/>
    </source>
</evidence>
<dbReference type="GO" id="GO:0006508">
    <property type="term" value="P:proteolysis"/>
    <property type="evidence" value="ECO:0007669"/>
    <property type="project" value="UniProtKB-KW"/>
</dbReference>
<dbReference type="NCBIfam" id="TIGR03008">
    <property type="entry name" value="pepcterm_CAAX"/>
    <property type="match status" value="1"/>
</dbReference>
<feature type="transmembrane region" description="Helical" evidence="8">
    <location>
        <begin position="12"/>
        <end position="31"/>
    </location>
</feature>
<feature type="domain" description="CAAX prenyl protease 2/Lysostaphin resistance protein A-like" evidence="9">
    <location>
        <begin position="431"/>
        <end position="517"/>
    </location>
</feature>